<protein>
    <submittedName>
        <fullName evidence="1">Uncharacterized protein</fullName>
    </submittedName>
</protein>
<reference evidence="1" key="1">
    <citation type="submission" date="2023-05" db="EMBL/GenBank/DDBJ databases">
        <title>Nepenthes gracilis genome sequencing.</title>
        <authorList>
            <person name="Fukushima K."/>
        </authorList>
    </citation>
    <scope>NUCLEOTIDE SEQUENCE</scope>
    <source>
        <strain evidence="1">SING2019-196</strain>
    </source>
</reference>
<sequence>MEVKSGSIKDGESERLRDKIVKEIVQKKRRLVEVPYTASLAHTLKALVANRVVAAPVAAPPSRCIGAGGSMIMESDNRQVP</sequence>
<accession>A0AAD3XRC0</accession>
<comment type="caution">
    <text evidence="1">The sequence shown here is derived from an EMBL/GenBank/DDBJ whole genome shotgun (WGS) entry which is preliminary data.</text>
</comment>
<dbReference type="AlphaFoldDB" id="A0AAD3XRC0"/>
<proteinExistence type="predicted"/>
<dbReference type="EMBL" id="BSYO01000013">
    <property type="protein sequence ID" value="GMH14293.1"/>
    <property type="molecule type" value="Genomic_DNA"/>
</dbReference>
<organism evidence="1 2">
    <name type="scientific">Nepenthes gracilis</name>
    <name type="common">Slender pitcher plant</name>
    <dbReference type="NCBI Taxonomy" id="150966"/>
    <lineage>
        <taxon>Eukaryota</taxon>
        <taxon>Viridiplantae</taxon>
        <taxon>Streptophyta</taxon>
        <taxon>Embryophyta</taxon>
        <taxon>Tracheophyta</taxon>
        <taxon>Spermatophyta</taxon>
        <taxon>Magnoliopsida</taxon>
        <taxon>eudicotyledons</taxon>
        <taxon>Gunneridae</taxon>
        <taxon>Pentapetalae</taxon>
        <taxon>Caryophyllales</taxon>
        <taxon>Nepenthaceae</taxon>
        <taxon>Nepenthes</taxon>
    </lineage>
</organism>
<evidence type="ECO:0000313" key="1">
    <source>
        <dbReference type="EMBL" id="GMH14293.1"/>
    </source>
</evidence>
<dbReference type="Proteomes" id="UP001279734">
    <property type="component" value="Unassembled WGS sequence"/>
</dbReference>
<gene>
    <name evidence="1" type="ORF">Nepgr_016134</name>
</gene>
<evidence type="ECO:0000313" key="2">
    <source>
        <dbReference type="Proteomes" id="UP001279734"/>
    </source>
</evidence>
<dbReference type="InterPro" id="IPR046342">
    <property type="entry name" value="CBS_dom_sf"/>
</dbReference>
<name>A0AAD3XRC0_NEPGR</name>
<keyword evidence="2" id="KW-1185">Reference proteome</keyword>
<dbReference type="SUPFAM" id="SSF54631">
    <property type="entry name" value="CBS-domain pair"/>
    <property type="match status" value="1"/>
</dbReference>